<dbReference type="InterPro" id="IPR035445">
    <property type="entry name" value="GYF-like_dom_sf"/>
</dbReference>
<dbReference type="EMBL" id="CAUJNA010001768">
    <property type="protein sequence ID" value="CAJ1388803.1"/>
    <property type="molecule type" value="Genomic_DNA"/>
</dbReference>
<keyword evidence="5" id="KW-1185">Reference proteome</keyword>
<evidence type="ECO:0000313" key="4">
    <source>
        <dbReference type="EMBL" id="CAJ1388803.1"/>
    </source>
</evidence>
<gene>
    <name evidence="4" type="ORF">EVOR1521_LOCUS14590</name>
</gene>
<protein>
    <recommendedName>
        <fullName evidence="3">GYF domain-containing protein</fullName>
    </recommendedName>
</protein>
<reference evidence="4" key="1">
    <citation type="submission" date="2023-08" db="EMBL/GenBank/DDBJ databases">
        <authorList>
            <person name="Chen Y."/>
            <person name="Shah S."/>
            <person name="Dougan E. K."/>
            <person name="Thang M."/>
            <person name="Chan C."/>
        </authorList>
    </citation>
    <scope>NUCLEOTIDE SEQUENCE</scope>
</reference>
<organism evidence="4 5">
    <name type="scientific">Effrenium voratum</name>
    <dbReference type="NCBI Taxonomy" id="2562239"/>
    <lineage>
        <taxon>Eukaryota</taxon>
        <taxon>Sar</taxon>
        <taxon>Alveolata</taxon>
        <taxon>Dinophyceae</taxon>
        <taxon>Suessiales</taxon>
        <taxon>Symbiodiniaceae</taxon>
        <taxon>Effrenium</taxon>
    </lineage>
</organism>
<evidence type="ECO:0000313" key="5">
    <source>
        <dbReference type="Proteomes" id="UP001178507"/>
    </source>
</evidence>
<accession>A0AA36N436</accession>
<feature type="region of interest" description="Disordered" evidence="1">
    <location>
        <begin position="21"/>
        <end position="67"/>
    </location>
</feature>
<dbReference type="Gene3D" id="3.30.1490.40">
    <property type="match status" value="1"/>
</dbReference>
<keyword evidence="2" id="KW-0732">Signal</keyword>
<sequence>MLRPVLVSTVGLGVLALLLRRSGPGGSDRRCTLRRGRRAKQRPATVPEEPERRSTESPQKKADATAPLPTNAAQTLSASWTAQAAQAATDAMAARQVKPEGGATAAPLASEWGDGAPDFAEREFLVDNRQLQALTPGLGYRRSKSSADRLQDAWEPWGNVVKGIDEGEWLRVGKLFLPKRLGGITVLLVKESNGQAAPAAAAPQRVENLSSWPTCSDLDAETRSGSSLRSHGDVNGHETPRKIEVSELSTQSATFASTCPSHGWQYLDPKGNVQGPFSLPDMQNWNNKGYFRADLLMRCHPKDSFVPLAALFPAPLVPFQSHPRRPRRPRASSPR</sequence>
<dbReference type="Pfam" id="PF02213">
    <property type="entry name" value="GYF"/>
    <property type="match status" value="1"/>
</dbReference>
<feature type="signal peptide" evidence="2">
    <location>
        <begin position="1"/>
        <end position="16"/>
    </location>
</feature>
<feature type="region of interest" description="Disordered" evidence="1">
    <location>
        <begin position="91"/>
        <end position="112"/>
    </location>
</feature>
<dbReference type="SUPFAM" id="SSF55277">
    <property type="entry name" value="GYF domain"/>
    <property type="match status" value="1"/>
</dbReference>
<proteinExistence type="predicted"/>
<evidence type="ECO:0000259" key="3">
    <source>
        <dbReference type="PROSITE" id="PS50829"/>
    </source>
</evidence>
<dbReference type="Proteomes" id="UP001178507">
    <property type="component" value="Unassembled WGS sequence"/>
</dbReference>
<feature type="compositionally biased region" description="Basic and acidic residues" evidence="1">
    <location>
        <begin position="49"/>
        <end position="63"/>
    </location>
</feature>
<feature type="domain" description="GYF" evidence="3">
    <location>
        <begin position="261"/>
        <end position="309"/>
    </location>
</feature>
<name>A0AA36N436_9DINO</name>
<evidence type="ECO:0000256" key="1">
    <source>
        <dbReference type="SAM" id="MobiDB-lite"/>
    </source>
</evidence>
<dbReference type="AlphaFoldDB" id="A0AA36N436"/>
<comment type="caution">
    <text evidence="4">The sequence shown here is derived from an EMBL/GenBank/DDBJ whole genome shotgun (WGS) entry which is preliminary data.</text>
</comment>
<dbReference type="InterPro" id="IPR003169">
    <property type="entry name" value="GYF"/>
</dbReference>
<feature type="chain" id="PRO_5041379125" description="GYF domain-containing protein" evidence="2">
    <location>
        <begin position="17"/>
        <end position="335"/>
    </location>
</feature>
<evidence type="ECO:0000256" key="2">
    <source>
        <dbReference type="SAM" id="SignalP"/>
    </source>
</evidence>
<dbReference type="PANTHER" id="PTHR46695:SF5">
    <property type="entry name" value="RNA POLYMERASE-ASSOCIATED PROTEIN RTF1 HOMOLOG"/>
    <property type="match status" value="1"/>
</dbReference>
<feature type="compositionally biased region" description="Basic residues" evidence="1">
    <location>
        <begin position="32"/>
        <end position="41"/>
    </location>
</feature>
<dbReference type="PROSITE" id="PS50829">
    <property type="entry name" value="GYF"/>
    <property type="match status" value="1"/>
</dbReference>
<dbReference type="SMART" id="SM00444">
    <property type="entry name" value="GYF"/>
    <property type="match status" value="1"/>
</dbReference>
<dbReference type="PANTHER" id="PTHR46695">
    <property type="entry name" value="ZINC FINGER CCCH DOMAIN-CONTAINING PROTEIN 44-RELATED"/>
    <property type="match status" value="1"/>
</dbReference>